<evidence type="ECO:0000313" key="3">
    <source>
        <dbReference type="Proteomes" id="UP001642409"/>
    </source>
</evidence>
<comment type="caution">
    <text evidence="1">The sequence shown here is derived from an EMBL/GenBank/DDBJ whole genome shotgun (WGS) entry which is preliminary data.</text>
</comment>
<reference evidence="1" key="1">
    <citation type="submission" date="2023-06" db="EMBL/GenBank/DDBJ databases">
        <authorList>
            <person name="Kurt Z."/>
        </authorList>
    </citation>
    <scope>NUCLEOTIDE SEQUENCE</scope>
</reference>
<organism evidence="1">
    <name type="scientific">Hexamita inflata</name>
    <dbReference type="NCBI Taxonomy" id="28002"/>
    <lineage>
        <taxon>Eukaryota</taxon>
        <taxon>Metamonada</taxon>
        <taxon>Diplomonadida</taxon>
        <taxon>Hexamitidae</taxon>
        <taxon>Hexamitinae</taxon>
        <taxon>Hexamita</taxon>
    </lineage>
</organism>
<name>A0AA86UIP2_9EUKA</name>
<sequence>MRPSQIVLDNPPKEDQIFEGIPLHTVISYVYSQTERQIQFYMTPKGTYLLGQYGFPVKSLFSSCKKQQTDKMIVLKPVIFIANKSKKQQITVADTYRHVPFKTWLRRVDEVILLEQKEMIFSVKNNGIRKQQSFLCSNQTPVTVPSPNRSVPNFQIQSVESSEGSQRTGEIRVVKCPQEIEEPEVPLVYRNANRIFTEKNHQKVNQNWYI</sequence>
<dbReference type="EMBL" id="CATOUU010000884">
    <property type="protein sequence ID" value="CAI9957309.1"/>
    <property type="molecule type" value="Genomic_DNA"/>
</dbReference>
<dbReference type="EMBL" id="CAXDID020000067">
    <property type="protein sequence ID" value="CAL6012997.1"/>
    <property type="molecule type" value="Genomic_DNA"/>
</dbReference>
<keyword evidence="3" id="KW-1185">Reference proteome</keyword>
<gene>
    <name evidence="2" type="ORF">HINF_LOCUS23576</name>
    <name evidence="1" type="ORF">HINF_LOCUS44954</name>
</gene>
<protein>
    <submittedName>
        <fullName evidence="2">Hypothetical_protein</fullName>
    </submittedName>
</protein>
<accession>A0AA86UIP2</accession>
<reference evidence="2 3" key="2">
    <citation type="submission" date="2024-07" db="EMBL/GenBank/DDBJ databases">
        <authorList>
            <person name="Akdeniz Z."/>
        </authorList>
    </citation>
    <scope>NUCLEOTIDE SEQUENCE [LARGE SCALE GENOMIC DNA]</scope>
</reference>
<proteinExistence type="predicted"/>
<evidence type="ECO:0000313" key="2">
    <source>
        <dbReference type="EMBL" id="CAL6012997.1"/>
    </source>
</evidence>
<dbReference type="Proteomes" id="UP001642409">
    <property type="component" value="Unassembled WGS sequence"/>
</dbReference>
<evidence type="ECO:0000313" key="1">
    <source>
        <dbReference type="EMBL" id="CAI9957309.1"/>
    </source>
</evidence>
<dbReference type="AlphaFoldDB" id="A0AA86UIP2"/>